<feature type="compositionally biased region" description="Polar residues" evidence="2">
    <location>
        <begin position="165"/>
        <end position="183"/>
    </location>
</feature>
<feature type="transmembrane region" description="Helical" evidence="3">
    <location>
        <begin position="43"/>
        <end position="63"/>
    </location>
</feature>
<sequence>MACAQSPSSIRRCHRGNRQTSSLCESAKTMIDPNSQIKKRQMLLTGSAVAGIIVLIGAGMFLFDSGPTHHREKPKTVSITAPGTVDDKDAWRAQQAAAEKANSTRIDEVKAQLTAQEEANKRLAQALEELKAGKAADAGASSLAADVSVLDKPLPTRHTGAGQRVLNSPTGNSESGILNQPLNSAPEPPKRELEMITFGLPGGKVGMDGLRAGAADGNAEGGGFRSNEKATRFGTAKGAVEAKRAPIDFIPAGSFVRVAMLNGVDAPTGGQAQSNPLPVAFHVIDVANLANKHKLDIKDCRFIAAAWGDLSSERMMGRTETLSCIINGETVEMPVKGQVIGEDGKTGVRGRLVTKQGQLLANALFAGTLSGIGQAIQQSSSIVNSGAGGMTQIVDPDKVAQAGLGGGLGSASNMLAQYYLKAADKLFPVIETDGGRTVEILITKGAVYDGKALAKEEYRGLLKRSSTRNRSYQDD</sequence>
<dbReference type="AlphaFoldDB" id="E5AVZ4"/>
<evidence type="ECO:0000256" key="3">
    <source>
        <dbReference type="SAM" id="Phobius"/>
    </source>
</evidence>
<feature type="region of interest" description="Disordered" evidence="2">
    <location>
        <begin position="1"/>
        <end position="21"/>
    </location>
</feature>
<dbReference type="Proteomes" id="UP000007437">
    <property type="component" value="Plasmid pBRH02"/>
</dbReference>
<organism evidence="4 5">
    <name type="scientific">Mycetohabitans rhizoxinica (strain DSM 19002 / CIP 109453 / HKI 454)</name>
    <name type="common">Paraburkholderia rhizoxinica</name>
    <dbReference type="NCBI Taxonomy" id="882378"/>
    <lineage>
        <taxon>Bacteria</taxon>
        <taxon>Pseudomonadati</taxon>
        <taxon>Pseudomonadota</taxon>
        <taxon>Betaproteobacteria</taxon>
        <taxon>Burkholderiales</taxon>
        <taxon>Burkholderiaceae</taxon>
        <taxon>Mycetohabitans</taxon>
    </lineage>
</organism>
<keyword evidence="3" id="KW-0812">Transmembrane</keyword>
<feature type="region of interest" description="Disordered" evidence="2">
    <location>
        <begin position="154"/>
        <end position="189"/>
    </location>
</feature>
<keyword evidence="1" id="KW-0175">Coiled coil</keyword>
<accession>E5AVZ4</accession>
<keyword evidence="4" id="KW-0614">Plasmid</keyword>
<reference evidence="4 5" key="2">
    <citation type="journal article" date="2011" name="J. Bacteriol.">
        <title>Complete genome sequence of Burkholderia rhizoxinica, an endosymbiont of Rhizopus microsporus.</title>
        <authorList>
            <person name="Lackner G."/>
            <person name="Moebius N."/>
            <person name="Partida-Martinez L."/>
            <person name="Hertweck C."/>
        </authorList>
    </citation>
    <scope>NUCLEOTIDE SEQUENCE [LARGE SCALE GENOMIC DNA]</scope>
    <source>
        <strain evidence="5">DSM 19002 / CIP 109453 / HKI 454</strain>
        <plasmid evidence="4 5">pBRH02</plasmid>
    </source>
</reference>
<evidence type="ECO:0000256" key="1">
    <source>
        <dbReference type="SAM" id="Coils"/>
    </source>
</evidence>
<dbReference type="InterPro" id="IPR005498">
    <property type="entry name" value="T4SS_VirB10/TraB/TrbI"/>
</dbReference>
<reference key="1">
    <citation type="submission" date="2010-09" db="EMBL/GenBank/DDBJ databases">
        <title>Complete genome sequence of Burkholderia rhizoxinica, the endosymbiont of the phytopathogenic fungus Rhizopus microsporus.</title>
        <authorList>
            <person name="Lackner G."/>
            <person name="Moebius N."/>
            <person name="Partida-Martinez L.P."/>
            <person name="Hertweck C."/>
        </authorList>
    </citation>
    <scope>NUCLEOTIDE SEQUENCE</scope>
    <source>
        <strain>HKI 454</strain>
    </source>
</reference>
<protein>
    <submittedName>
        <fullName evidence="4">Conjugal transfer protein traB</fullName>
    </submittedName>
</protein>
<evidence type="ECO:0000313" key="4">
    <source>
        <dbReference type="EMBL" id="CBW77296.1"/>
    </source>
</evidence>
<keyword evidence="3" id="KW-1133">Transmembrane helix</keyword>
<name>E5AVZ4_MYCRK</name>
<geneLocation type="plasmid" evidence="4 5">
    <name>pBRH02</name>
</geneLocation>
<feature type="coiled-coil region" evidence="1">
    <location>
        <begin position="106"/>
        <end position="136"/>
    </location>
</feature>
<evidence type="ECO:0000256" key="2">
    <source>
        <dbReference type="SAM" id="MobiDB-lite"/>
    </source>
</evidence>
<dbReference type="Pfam" id="PF03743">
    <property type="entry name" value="TrbI"/>
    <property type="match status" value="1"/>
</dbReference>
<proteinExistence type="predicted"/>
<dbReference type="EMBL" id="FR687361">
    <property type="protein sequence ID" value="CBW77296.1"/>
    <property type="molecule type" value="Genomic_DNA"/>
</dbReference>
<dbReference type="CDD" id="cd16430">
    <property type="entry name" value="TraB"/>
    <property type="match status" value="1"/>
</dbReference>
<evidence type="ECO:0000313" key="5">
    <source>
        <dbReference type="Proteomes" id="UP000007437"/>
    </source>
</evidence>
<dbReference type="HOGENOM" id="CLU_046972_1_0_4"/>
<gene>
    <name evidence="4" type="ordered locus">RBRH_00660</name>
</gene>
<keyword evidence="3" id="KW-0472">Membrane</keyword>
<dbReference type="KEGG" id="brh:RBRH_00660"/>